<dbReference type="Proteomes" id="UP001320768">
    <property type="component" value="Unassembled WGS sequence"/>
</dbReference>
<reference evidence="1 2" key="1">
    <citation type="journal article" date="2022" name="Nat. Microbiol.">
        <title>The microbiome of a bacterivorous marine choanoflagellate contains a resource-demanding obligate bacterial associate.</title>
        <authorList>
            <person name="Needham D.M."/>
            <person name="Poirier C."/>
            <person name="Bachy C."/>
            <person name="George E.E."/>
            <person name="Wilken S."/>
            <person name="Yung C.C.M."/>
            <person name="Limardo A.J."/>
            <person name="Morando M."/>
            <person name="Sudek L."/>
            <person name="Malmstrom R.R."/>
            <person name="Keeling P.J."/>
            <person name="Santoro A.E."/>
            <person name="Worden A.Z."/>
        </authorList>
    </citation>
    <scope>NUCLEOTIDE SEQUENCE [LARGE SCALE GENOMIC DNA]</scope>
    <source>
        <strain evidence="1 2">Comchoano-2</strain>
    </source>
</reference>
<dbReference type="EMBL" id="JAKUDN010000001">
    <property type="protein sequence ID" value="MCP8351696.1"/>
    <property type="molecule type" value="Genomic_DNA"/>
</dbReference>
<accession>A0ABT1L3Z9</accession>
<sequence length="164" mass="18127">MYRDYVIDSYKHFNKTIPLAIDITKLNKTISTSGQLTRVQAARLNKRAASLQKAISDANTTFGMLALEKYCDLLTADIPASECKLTQDMERMHSHLDNSCSALQDLASCLEDFSSAAKLLCPESPNPIDSDDLRDPLEGIPQEAIRDNLSNGLSPLEGIIKLLR</sequence>
<proteinExistence type="predicted"/>
<dbReference type="RefSeq" id="WP_258568811.1">
    <property type="nucleotide sequence ID" value="NZ_JAKUDN010000001.1"/>
</dbReference>
<evidence type="ECO:0000313" key="1">
    <source>
        <dbReference type="EMBL" id="MCP8351696.1"/>
    </source>
</evidence>
<evidence type="ECO:0000313" key="2">
    <source>
        <dbReference type="Proteomes" id="UP001320768"/>
    </source>
</evidence>
<keyword evidence="2" id="KW-1185">Reference proteome</keyword>
<gene>
    <name evidence="1" type="ORF">MKS91_00075</name>
</gene>
<protein>
    <submittedName>
        <fullName evidence="1">Uncharacterized protein</fullName>
    </submittedName>
</protein>
<organism evidence="1 2">
    <name type="scientific">Candidatus Synchoanobacter obligatus</name>
    <dbReference type="NCBI Taxonomy" id="2919597"/>
    <lineage>
        <taxon>Bacteria</taxon>
        <taxon>Pseudomonadati</taxon>
        <taxon>Pseudomonadota</taxon>
        <taxon>Gammaproteobacteria</taxon>
        <taxon>Candidatus Comchoanobacterales</taxon>
        <taxon>Candidatus Comchoanobacteraceae</taxon>
        <taxon>Candidatus Synchoanobacter</taxon>
    </lineage>
</organism>
<comment type="caution">
    <text evidence="1">The sequence shown here is derived from an EMBL/GenBank/DDBJ whole genome shotgun (WGS) entry which is preliminary data.</text>
</comment>
<name>A0ABT1L3Z9_9GAMM</name>